<organism evidence="16 17">
    <name type="scientific">Truepera radiovictrix (strain DSM 17093 / CIP 108686 / LMG 22925 / RQ-24)</name>
    <dbReference type="NCBI Taxonomy" id="649638"/>
    <lineage>
        <taxon>Bacteria</taxon>
        <taxon>Thermotogati</taxon>
        <taxon>Deinococcota</taxon>
        <taxon>Deinococci</taxon>
        <taxon>Trueperales</taxon>
        <taxon>Trueperaceae</taxon>
        <taxon>Truepera</taxon>
    </lineage>
</organism>
<dbReference type="EC" id="4.3.3.7" evidence="4 12"/>
<feature type="binding site" evidence="12 15">
    <location>
        <position position="48"/>
    </location>
    <ligand>
        <name>pyruvate</name>
        <dbReference type="ChEBI" id="CHEBI:15361"/>
    </ligand>
</feature>
<evidence type="ECO:0000256" key="13">
    <source>
        <dbReference type="PIRNR" id="PIRNR001365"/>
    </source>
</evidence>
<dbReference type="Pfam" id="PF00701">
    <property type="entry name" value="DHDPS"/>
    <property type="match status" value="1"/>
</dbReference>
<keyword evidence="6 12" id="KW-0028">Amino-acid biosynthesis</keyword>
<dbReference type="PRINTS" id="PR00146">
    <property type="entry name" value="DHPICSNTHASE"/>
</dbReference>
<dbReference type="InterPro" id="IPR020625">
    <property type="entry name" value="Schiff_base-form_aldolases_AS"/>
</dbReference>
<feature type="site" description="Part of a proton relay during catalysis" evidence="12">
    <location>
        <position position="110"/>
    </location>
</feature>
<dbReference type="GO" id="GO:0009089">
    <property type="term" value="P:lysine biosynthetic process via diaminopimelate"/>
    <property type="evidence" value="ECO:0007669"/>
    <property type="project" value="UniProtKB-UniRule"/>
</dbReference>
<dbReference type="PROSITE" id="PS00666">
    <property type="entry name" value="DHDPS_2"/>
    <property type="match status" value="1"/>
</dbReference>
<evidence type="ECO:0000256" key="1">
    <source>
        <dbReference type="ARBA" id="ARBA00003294"/>
    </source>
</evidence>
<comment type="catalytic activity">
    <reaction evidence="11 12">
        <text>L-aspartate 4-semialdehyde + pyruvate = (2S,4S)-4-hydroxy-2,3,4,5-tetrahydrodipicolinate + H2O + H(+)</text>
        <dbReference type="Rhea" id="RHEA:34171"/>
        <dbReference type="ChEBI" id="CHEBI:15361"/>
        <dbReference type="ChEBI" id="CHEBI:15377"/>
        <dbReference type="ChEBI" id="CHEBI:15378"/>
        <dbReference type="ChEBI" id="CHEBI:67139"/>
        <dbReference type="ChEBI" id="CHEBI:537519"/>
        <dbReference type="EC" id="4.3.3.7"/>
    </reaction>
</comment>
<dbReference type="Proteomes" id="UP000000379">
    <property type="component" value="Chromosome"/>
</dbReference>
<comment type="pathway">
    <text evidence="2 12">Amino-acid biosynthesis; L-lysine biosynthesis via DAP pathway; (S)-tetrahydrodipicolinate from L-aspartate: step 3/4.</text>
</comment>
<dbReference type="RefSeq" id="WP_013178374.1">
    <property type="nucleotide sequence ID" value="NC_014221.1"/>
</dbReference>
<dbReference type="PANTHER" id="PTHR12128:SF66">
    <property type="entry name" value="4-HYDROXY-2-OXOGLUTARATE ALDOLASE, MITOCHONDRIAL"/>
    <property type="match status" value="1"/>
</dbReference>
<keyword evidence="10 12" id="KW-0704">Schiff base</keyword>
<dbReference type="PANTHER" id="PTHR12128">
    <property type="entry name" value="DIHYDRODIPICOLINATE SYNTHASE"/>
    <property type="match status" value="1"/>
</dbReference>
<dbReference type="PIRSF" id="PIRSF001365">
    <property type="entry name" value="DHDPS"/>
    <property type="match status" value="1"/>
</dbReference>
<protein>
    <recommendedName>
        <fullName evidence="4 12">4-hydroxy-tetrahydrodipicolinate synthase</fullName>
        <shortName evidence="12">HTPA synthase</shortName>
        <ecNumber evidence="4 12">4.3.3.7</ecNumber>
    </recommendedName>
</protein>
<dbReference type="InterPro" id="IPR005263">
    <property type="entry name" value="DapA"/>
</dbReference>
<dbReference type="AlphaFoldDB" id="D7CQM5"/>
<comment type="subcellular location">
    <subcellularLocation>
        <location evidence="12">Cytoplasm</location>
    </subcellularLocation>
</comment>
<keyword evidence="5 12" id="KW-0963">Cytoplasm</keyword>
<evidence type="ECO:0000256" key="15">
    <source>
        <dbReference type="PIRSR" id="PIRSR001365-2"/>
    </source>
</evidence>
<evidence type="ECO:0000256" key="6">
    <source>
        <dbReference type="ARBA" id="ARBA00022605"/>
    </source>
</evidence>
<dbReference type="GO" id="GO:0008840">
    <property type="term" value="F:4-hydroxy-tetrahydrodipicolinate synthase activity"/>
    <property type="evidence" value="ECO:0007669"/>
    <property type="project" value="UniProtKB-UniRule"/>
</dbReference>
<dbReference type="HOGENOM" id="CLU_049343_7_0_0"/>
<feature type="active site" description="Schiff-base intermediate with substrate" evidence="12 14">
    <location>
        <position position="166"/>
    </location>
</feature>
<dbReference type="OrthoDB" id="9782828at2"/>
<reference evidence="16 17" key="2">
    <citation type="journal article" date="2011" name="Stand. Genomic Sci.">
        <title>Complete genome sequence of Truepera radiovictrix type strain (RQ-24).</title>
        <authorList>
            <person name="Ivanova N."/>
            <person name="Rohde C."/>
            <person name="Munk C."/>
            <person name="Nolan M."/>
            <person name="Lucas S."/>
            <person name="Del Rio T.G."/>
            <person name="Tice H."/>
            <person name="Deshpande S."/>
            <person name="Cheng J.F."/>
            <person name="Tapia R."/>
            <person name="Han C."/>
            <person name="Goodwin L."/>
            <person name="Pitluck S."/>
            <person name="Liolios K."/>
            <person name="Mavromatis K."/>
            <person name="Mikhailova N."/>
            <person name="Pati A."/>
            <person name="Chen A."/>
            <person name="Palaniappan K."/>
            <person name="Land M."/>
            <person name="Hauser L."/>
            <person name="Chang Y.J."/>
            <person name="Jeffries C.D."/>
            <person name="Brambilla E."/>
            <person name="Rohde M."/>
            <person name="Goker M."/>
            <person name="Tindall B.J."/>
            <person name="Woyke T."/>
            <person name="Bristow J."/>
            <person name="Eisen J.A."/>
            <person name="Markowitz V."/>
            <person name="Hugenholtz P."/>
            <person name="Kyrpides N.C."/>
            <person name="Klenk H.P."/>
            <person name="Lapidus A."/>
        </authorList>
    </citation>
    <scope>NUCLEOTIDE SEQUENCE [LARGE SCALE GENOMIC DNA]</scope>
    <source>
        <strain evidence="17">DSM 17093 / CIP 108686 / LMG 22925 / RQ-24</strain>
    </source>
</reference>
<dbReference type="GO" id="GO:0005829">
    <property type="term" value="C:cytosol"/>
    <property type="evidence" value="ECO:0007669"/>
    <property type="project" value="TreeGrafter"/>
</dbReference>
<dbReference type="Gene3D" id="3.20.20.70">
    <property type="entry name" value="Aldolase class I"/>
    <property type="match status" value="1"/>
</dbReference>
<comment type="caution">
    <text evidence="12">Was originally thought to be a dihydrodipicolinate synthase (DHDPS), catalyzing the condensation of (S)-aspartate-beta-semialdehyde [(S)-ASA] and pyruvate to dihydrodipicolinate (DHDP). However, it was shown in E.coli that the product of the enzymatic reaction is not dihydrodipicolinate but in fact (4S)-4-hydroxy-2,3,4,5-tetrahydro-(2S)-dipicolinic acid (HTPA), and that the consecutive dehydration reaction leading to DHDP is not spontaneous but catalyzed by DapB.</text>
</comment>
<dbReference type="InterPro" id="IPR002220">
    <property type="entry name" value="DapA-like"/>
</dbReference>
<keyword evidence="17" id="KW-1185">Reference proteome</keyword>
<dbReference type="KEGG" id="tra:Trad_1893"/>
<dbReference type="STRING" id="649638.Trad_1893"/>
<keyword evidence="8 12" id="KW-0457">Lysine biosynthesis</keyword>
<keyword evidence="7 12" id="KW-0220">Diaminopimelate biosynthesis</keyword>
<reference evidence="17" key="1">
    <citation type="submission" date="2010-05" db="EMBL/GenBank/DDBJ databases">
        <title>The complete genome of Truepera radiovictris DSM 17093.</title>
        <authorList>
            <consortium name="US DOE Joint Genome Institute (JGI-PGF)"/>
            <person name="Lucas S."/>
            <person name="Copeland A."/>
            <person name="Lapidus A."/>
            <person name="Glavina del Rio T."/>
            <person name="Dalin E."/>
            <person name="Tice H."/>
            <person name="Bruce D."/>
            <person name="Goodwin L."/>
            <person name="Pitluck S."/>
            <person name="Kyrpides N."/>
            <person name="Mavromatis K."/>
            <person name="Ovchinnikova G."/>
            <person name="Munk A.C."/>
            <person name="Detter J.C."/>
            <person name="Han C."/>
            <person name="Tapia R."/>
            <person name="Land M."/>
            <person name="Hauser L."/>
            <person name="Markowitz V."/>
            <person name="Cheng J.-F."/>
            <person name="Hugenholtz P."/>
            <person name="Woyke T."/>
            <person name="Wu D."/>
            <person name="Tindall B."/>
            <person name="Pomrenke H.G."/>
            <person name="Brambilla E."/>
            <person name="Klenk H.-P."/>
            <person name="Eisen J.A."/>
        </authorList>
    </citation>
    <scope>NUCLEOTIDE SEQUENCE [LARGE SCALE GENOMIC DNA]</scope>
    <source>
        <strain evidence="17">DSM 17093 / CIP 108686 / LMG 22925 / RQ-24</strain>
    </source>
</reference>
<dbReference type="GO" id="GO:0019877">
    <property type="term" value="P:diaminopimelate biosynthetic process"/>
    <property type="evidence" value="ECO:0007669"/>
    <property type="project" value="UniProtKB-UniRule"/>
</dbReference>
<dbReference type="EMBL" id="CP002049">
    <property type="protein sequence ID" value="ADI15009.1"/>
    <property type="molecule type" value="Genomic_DNA"/>
</dbReference>
<evidence type="ECO:0000256" key="9">
    <source>
        <dbReference type="ARBA" id="ARBA00023239"/>
    </source>
</evidence>
<proteinExistence type="inferred from homology"/>
<evidence type="ECO:0000256" key="4">
    <source>
        <dbReference type="ARBA" id="ARBA00012086"/>
    </source>
</evidence>
<evidence type="ECO:0000256" key="3">
    <source>
        <dbReference type="ARBA" id="ARBA00007592"/>
    </source>
</evidence>
<name>D7CQM5_TRURR</name>
<sequence length="301" mass="32656">MNVPRGSIVPLVTPFTGADACIDEAALRECINFQLRNGSHGLSCTGTTGEPSSLSLDERKFIMEFVIKEVGGRVPVVPGTGTTNLDETLMLTEHAVKLGADAVLVISPYYIRPNQNSLFAYFKRVAESVPSTPVILYNIPGRTAVNIEPATIGRLREACPNIVGVKQSTKNLDDVSYTFVHAGRDFAVYCGMETLTYPMLTLGGSGHISATGMVAPREIAAMYEHAAAGRWDEARELHYKMLELNDVLFIEVNPVPLKTALAMMGLCEALWRLPLGPMMPENEAKLRATLAKYGVLAGVRA</sequence>
<dbReference type="SUPFAM" id="SSF51569">
    <property type="entry name" value="Aldolase"/>
    <property type="match status" value="1"/>
</dbReference>
<dbReference type="CDD" id="cd00950">
    <property type="entry name" value="DHDPS"/>
    <property type="match status" value="1"/>
</dbReference>
<gene>
    <name evidence="12" type="primary">dapA</name>
    <name evidence="16" type="ordered locus">Trad_1893</name>
</gene>
<comment type="similarity">
    <text evidence="3 12 13">Belongs to the DapA family.</text>
</comment>
<evidence type="ECO:0000256" key="7">
    <source>
        <dbReference type="ARBA" id="ARBA00022915"/>
    </source>
</evidence>
<evidence type="ECO:0000256" key="12">
    <source>
        <dbReference type="HAMAP-Rule" id="MF_00418"/>
    </source>
</evidence>
<accession>D7CQM5</accession>
<dbReference type="SMART" id="SM01130">
    <property type="entry name" value="DHDPS"/>
    <property type="match status" value="1"/>
</dbReference>
<dbReference type="InterPro" id="IPR013785">
    <property type="entry name" value="Aldolase_TIM"/>
</dbReference>
<evidence type="ECO:0000313" key="17">
    <source>
        <dbReference type="Proteomes" id="UP000000379"/>
    </source>
</evidence>
<dbReference type="HAMAP" id="MF_00418">
    <property type="entry name" value="DapA"/>
    <property type="match status" value="1"/>
</dbReference>
<evidence type="ECO:0000256" key="14">
    <source>
        <dbReference type="PIRSR" id="PIRSR001365-1"/>
    </source>
</evidence>
<feature type="active site" description="Proton donor/acceptor" evidence="12 14">
    <location>
        <position position="137"/>
    </location>
</feature>
<evidence type="ECO:0000256" key="5">
    <source>
        <dbReference type="ARBA" id="ARBA00022490"/>
    </source>
</evidence>
<keyword evidence="9 12" id="KW-0456">Lyase</keyword>
<dbReference type="NCBIfam" id="TIGR00674">
    <property type="entry name" value="dapA"/>
    <property type="match status" value="1"/>
</dbReference>
<dbReference type="UniPathway" id="UPA00034">
    <property type="reaction ID" value="UER00017"/>
</dbReference>
<evidence type="ECO:0000256" key="8">
    <source>
        <dbReference type="ARBA" id="ARBA00023154"/>
    </source>
</evidence>
<evidence type="ECO:0000313" key="16">
    <source>
        <dbReference type="EMBL" id="ADI15009.1"/>
    </source>
</evidence>
<evidence type="ECO:0000256" key="11">
    <source>
        <dbReference type="ARBA" id="ARBA00047836"/>
    </source>
</evidence>
<feature type="binding site" evidence="12 15">
    <location>
        <position position="208"/>
    </location>
    <ligand>
        <name>pyruvate</name>
        <dbReference type="ChEBI" id="CHEBI:15361"/>
    </ligand>
</feature>
<evidence type="ECO:0000256" key="2">
    <source>
        <dbReference type="ARBA" id="ARBA00005120"/>
    </source>
</evidence>
<feature type="site" description="Part of a proton relay during catalysis" evidence="12">
    <location>
        <position position="47"/>
    </location>
</feature>
<comment type="subunit">
    <text evidence="12">Homotetramer; dimer of dimers.</text>
</comment>
<dbReference type="eggNOG" id="COG0329">
    <property type="taxonomic scope" value="Bacteria"/>
</dbReference>
<comment type="function">
    <text evidence="1 12">Catalyzes the condensation of (S)-aspartate-beta-semialdehyde [(S)-ASA] and pyruvate to 4-hydroxy-tetrahydrodipicolinate (HTPA).</text>
</comment>
<evidence type="ECO:0000256" key="10">
    <source>
        <dbReference type="ARBA" id="ARBA00023270"/>
    </source>
</evidence>